<keyword evidence="6" id="KW-0436">Ligase</keyword>
<dbReference type="OrthoDB" id="27975at2759"/>
<dbReference type="PANTHER" id="PTHR10782">
    <property type="entry name" value="ZINC FINGER MIZ DOMAIN-CONTAINING PROTEIN"/>
    <property type="match status" value="1"/>
</dbReference>
<dbReference type="Gene3D" id="3.30.40.10">
    <property type="entry name" value="Zinc/RING finger domain, C3HC4 (zinc finger)"/>
    <property type="match status" value="1"/>
</dbReference>
<sequence length="328" mass="38555">MHRDYISQIISRLQLNELPKVLMSIEHDVRPSEDDLRRRIMDMLSFRETSSQTLEQTMIQVMKAAKFQKPLLQSPNPVALHDEEYLPRDLKVVLNDQECKLPPYALSKKNANEQWQWRISVPINLNKYIKFDCRARNKLTVTCSDPDTYIVGVFVAEKLTWEDVIEKVRKRPFRTIKTSKEFIKNMMDSEVDIVINSLVVTLNDPLTTTRMTLPARGVECKHIQCFDAMKFLKINENMQTWKCPICRGKLRFENIEIDGSILSEECEEIILFKDGTWIEKKPYSNSNNNYSNDKGDHLKLKRLKRSPEKEFFENYNAIIDPTFNNNEL</sequence>
<dbReference type="PANTHER" id="PTHR10782:SF4">
    <property type="entry name" value="TONALLI, ISOFORM E"/>
    <property type="match status" value="1"/>
</dbReference>
<protein>
    <submittedName>
        <fullName evidence="6">E3 SUMO-protein ligase PIAS3-like</fullName>
    </submittedName>
</protein>
<comment type="caution">
    <text evidence="6">The sequence shown here is derived from an EMBL/GenBank/DDBJ whole genome shotgun (WGS) entry which is preliminary data.</text>
</comment>
<dbReference type="GO" id="GO:0016874">
    <property type="term" value="F:ligase activity"/>
    <property type="evidence" value="ECO:0007669"/>
    <property type="project" value="UniProtKB-KW"/>
</dbReference>
<evidence type="ECO:0000259" key="5">
    <source>
        <dbReference type="PROSITE" id="PS51044"/>
    </source>
</evidence>
<dbReference type="GO" id="GO:0000785">
    <property type="term" value="C:chromatin"/>
    <property type="evidence" value="ECO:0007669"/>
    <property type="project" value="TreeGrafter"/>
</dbReference>
<dbReference type="GO" id="GO:0016925">
    <property type="term" value="P:protein sumoylation"/>
    <property type="evidence" value="ECO:0007669"/>
    <property type="project" value="TreeGrafter"/>
</dbReference>
<dbReference type="GO" id="GO:0008270">
    <property type="term" value="F:zinc ion binding"/>
    <property type="evidence" value="ECO:0007669"/>
    <property type="project" value="UniProtKB-KW"/>
</dbReference>
<dbReference type="EMBL" id="VUJU01007670">
    <property type="protein sequence ID" value="KAF0742239.1"/>
    <property type="molecule type" value="Genomic_DNA"/>
</dbReference>
<dbReference type="AlphaFoldDB" id="A0A6G0XPN0"/>
<dbReference type="InterPro" id="IPR038654">
    <property type="entry name" value="PINIT_sf"/>
</dbReference>
<keyword evidence="1" id="KW-0479">Metal-binding</keyword>
<evidence type="ECO:0000256" key="1">
    <source>
        <dbReference type="ARBA" id="ARBA00022723"/>
    </source>
</evidence>
<dbReference type="CDD" id="cd16650">
    <property type="entry name" value="SP-RING_PIAS-like"/>
    <property type="match status" value="1"/>
</dbReference>
<accession>A0A6G0XPN0</accession>
<reference evidence="6 7" key="1">
    <citation type="submission" date="2019-08" db="EMBL/GenBank/DDBJ databases">
        <title>Whole genome of Aphis craccivora.</title>
        <authorList>
            <person name="Voronova N.V."/>
            <person name="Shulinski R.S."/>
            <person name="Bandarenka Y.V."/>
            <person name="Zhorov D.G."/>
            <person name="Warner D."/>
        </authorList>
    </citation>
    <scope>NUCLEOTIDE SEQUENCE [LARGE SCALE GENOMIC DNA]</scope>
    <source>
        <strain evidence="6">180601</strain>
        <tissue evidence="6">Whole Body</tissue>
    </source>
</reference>
<evidence type="ECO:0000256" key="2">
    <source>
        <dbReference type="ARBA" id="ARBA00022771"/>
    </source>
</evidence>
<dbReference type="Pfam" id="PF02891">
    <property type="entry name" value="zf-MIZ"/>
    <property type="match status" value="1"/>
</dbReference>
<dbReference type="GO" id="GO:0061665">
    <property type="term" value="F:SUMO ligase activity"/>
    <property type="evidence" value="ECO:0007669"/>
    <property type="project" value="TreeGrafter"/>
</dbReference>
<evidence type="ECO:0000313" key="7">
    <source>
        <dbReference type="Proteomes" id="UP000478052"/>
    </source>
</evidence>
<dbReference type="InterPro" id="IPR004181">
    <property type="entry name" value="Znf_MIZ"/>
</dbReference>
<keyword evidence="2 4" id="KW-0863">Zinc-finger</keyword>
<proteinExistence type="predicted"/>
<evidence type="ECO:0000313" key="6">
    <source>
        <dbReference type="EMBL" id="KAF0742239.1"/>
    </source>
</evidence>
<dbReference type="Gene3D" id="2.60.120.780">
    <property type="entry name" value="PINIT domain"/>
    <property type="match status" value="1"/>
</dbReference>
<keyword evidence="7" id="KW-1185">Reference proteome</keyword>
<keyword evidence="3" id="KW-0862">Zinc</keyword>
<dbReference type="PROSITE" id="PS51044">
    <property type="entry name" value="ZF_SP_RING"/>
    <property type="match status" value="1"/>
</dbReference>
<name>A0A6G0XPN0_APHCR</name>
<evidence type="ECO:0000256" key="3">
    <source>
        <dbReference type="ARBA" id="ARBA00022833"/>
    </source>
</evidence>
<organism evidence="6 7">
    <name type="scientific">Aphis craccivora</name>
    <name type="common">Cowpea aphid</name>
    <dbReference type="NCBI Taxonomy" id="307492"/>
    <lineage>
        <taxon>Eukaryota</taxon>
        <taxon>Metazoa</taxon>
        <taxon>Ecdysozoa</taxon>
        <taxon>Arthropoda</taxon>
        <taxon>Hexapoda</taxon>
        <taxon>Insecta</taxon>
        <taxon>Pterygota</taxon>
        <taxon>Neoptera</taxon>
        <taxon>Paraneoptera</taxon>
        <taxon>Hemiptera</taxon>
        <taxon>Sternorrhyncha</taxon>
        <taxon>Aphidomorpha</taxon>
        <taxon>Aphidoidea</taxon>
        <taxon>Aphididae</taxon>
        <taxon>Aphidini</taxon>
        <taxon>Aphis</taxon>
        <taxon>Aphis</taxon>
    </lineage>
</organism>
<dbReference type="Proteomes" id="UP000478052">
    <property type="component" value="Unassembled WGS sequence"/>
</dbReference>
<evidence type="ECO:0000256" key="4">
    <source>
        <dbReference type="PROSITE-ProRule" id="PRU00452"/>
    </source>
</evidence>
<feature type="domain" description="SP-RING-type" evidence="5">
    <location>
        <begin position="189"/>
        <end position="270"/>
    </location>
</feature>
<gene>
    <name evidence="6" type="ORF">FWK35_00021123</name>
</gene>
<dbReference type="InterPro" id="IPR013083">
    <property type="entry name" value="Znf_RING/FYVE/PHD"/>
</dbReference>